<dbReference type="Proteomes" id="UP001222027">
    <property type="component" value="Unassembled WGS sequence"/>
</dbReference>
<accession>A0AAV8PTM5</accession>
<keyword evidence="3" id="KW-1185">Reference proteome</keyword>
<evidence type="ECO:0000313" key="2">
    <source>
        <dbReference type="EMBL" id="KAJ8458532.1"/>
    </source>
</evidence>
<evidence type="ECO:0000256" key="1">
    <source>
        <dbReference type="SAM" id="MobiDB-lite"/>
    </source>
</evidence>
<organism evidence="2 3">
    <name type="scientific">Ensete ventricosum</name>
    <name type="common">Abyssinian banana</name>
    <name type="synonym">Musa ensete</name>
    <dbReference type="NCBI Taxonomy" id="4639"/>
    <lineage>
        <taxon>Eukaryota</taxon>
        <taxon>Viridiplantae</taxon>
        <taxon>Streptophyta</taxon>
        <taxon>Embryophyta</taxon>
        <taxon>Tracheophyta</taxon>
        <taxon>Spermatophyta</taxon>
        <taxon>Magnoliopsida</taxon>
        <taxon>Liliopsida</taxon>
        <taxon>Zingiberales</taxon>
        <taxon>Musaceae</taxon>
        <taxon>Ensete</taxon>
    </lineage>
</organism>
<gene>
    <name evidence="2" type="ORF">OPV22_031458</name>
</gene>
<reference evidence="2 3" key="1">
    <citation type="submission" date="2022-12" db="EMBL/GenBank/DDBJ databases">
        <title>Chromosome-scale assembly of the Ensete ventricosum genome.</title>
        <authorList>
            <person name="Dussert Y."/>
            <person name="Stocks J."/>
            <person name="Wendawek A."/>
            <person name="Woldeyes F."/>
            <person name="Nichols R.A."/>
            <person name="Borrell J.S."/>
        </authorList>
    </citation>
    <scope>NUCLEOTIDE SEQUENCE [LARGE SCALE GENOMIC DNA]</scope>
    <source>
        <strain evidence="3">cv. Maze</strain>
        <tissue evidence="2">Seeds</tissue>
    </source>
</reference>
<protein>
    <submittedName>
        <fullName evidence="2">Uncharacterized protein</fullName>
    </submittedName>
</protein>
<dbReference type="AlphaFoldDB" id="A0AAV8PTM5"/>
<name>A0AAV8PTM5_ENSVE</name>
<feature type="region of interest" description="Disordered" evidence="1">
    <location>
        <begin position="73"/>
        <end position="95"/>
    </location>
</feature>
<comment type="caution">
    <text evidence="2">The sequence shown here is derived from an EMBL/GenBank/DDBJ whole genome shotgun (WGS) entry which is preliminary data.</text>
</comment>
<sequence length="95" mass="10695">MPFFHRSGLWSPPHVRPSTMELDHEASQMKDYNAHVTAAATWHMCSVMACLSTVRQLIRSSHHPWGRGFKVSRLTEAGVEKSEPTSPVRLNGPSR</sequence>
<proteinExistence type="predicted"/>
<evidence type="ECO:0000313" key="3">
    <source>
        <dbReference type="Proteomes" id="UP001222027"/>
    </source>
</evidence>
<dbReference type="EMBL" id="JAQQAF010000009">
    <property type="protein sequence ID" value="KAJ8458532.1"/>
    <property type="molecule type" value="Genomic_DNA"/>
</dbReference>